<feature type="region of interest" description="Disordered" evidence="1">
    <location>
        <begin position="307"/>
        <end position="335"/>
    </location>
</feature>
<keyword evidence="4" id="KW-1185">Reference proteome</keyword>
<dbReference type="PANTHER" id="PTHR46740:SF2">
    <property type="entry name" value="PROTEIN DYAD"/>
    <property type="match status" value="1"/>
</dbReference>
<accession>A0ABP0U7N9</accession>
<organism evidence="3 4">
    <name type="scientific">Sphagnum troendelagicum</name>
    <dbReference type="NCBI Taxonomy" id="128251"/>
    <lineage>
        <taxon>Eukaryota</taxon>
        <taxon>Viridiplantae</taxon>
        <taxon>Streptophyta</taxon>
        <taxon>Embryophyta</taxon>
        <taxon>Bryophyta</taxon>
        <taxon>Sphagnophytina</taxon>
        <taxon>Sphagnopsida</taxon>
        <taxon>Sphagnales</taxon>
        <taxon>Sphagnaceae</taxon>
        <taxon>Sphagnum</taxon>
    </lineage>
</organism>
<name>A0ABP0U7N9_9BRYO</name>
<feature type="compositionally biased region" description="Low complexity" evidence="1">
    <location>
        <begin position="582"/>
        <end position="596"/>
    </location>
</feature>
<evidence type="ECO:0000259" key="2">
    <source>
        <dbReference type="Pfam" id="PF25874"/>
    </source>
</evidence>
<dbReference type="InterPro" id="IPR044221">
    <property type="entry name" value="DYAD/AMEIOTIC1"/>
</dbReference>
<gene>
    <name evidence="3" type="ORF">CSSPTR1EN2_LOCUS12345</name>
</gene>
<proteinExistence type="predicted"/>
<feature type="non-terminal residue" evidence="3">
    <location>
        <position position="748"/>
    </location>
</feature>
<evidence type="ECO:0000313" key="4">
    <source>
        <dbReference type="Proteomes" id="UP001497512"/>
    </source>
</evidence>
<dbReference type="Proteomes" id="UP001497512">
    <property type="component" value="Chromosome 2"/>
</dbReference>
<feature type="domain" description="PTC1-like winged helix-turn-helix" evidence="2">
    <location>
        <begin position="419"/>
        <end position="500"/>
    </location>
</feature>
<dbReference type="Pfam" id="PF25874">
    <property type="entry name" value="WHD_plant_repro"/>
    <property type="match status" value="1"/>
</dbReference>
<evidence type="ECO:0000313" key="3">
    <source>
        <dbReference type="EMBL" id="CAK9214665.1"/>
    </source>
</evidence>
<dbReference type="EMBL" id="OZ019894">
    <property type="protein sequence ID" value="CAK9214665.1"/>
    <property type="molecule type" value="Genomic_DNA"/>
</dbReference>
<dbReference type="PANTHER" id="PTHR46740">
    <property type="entry name" value="PROTEIN DYAD"/>
    <property type="match status" value="1"/>
</dbReference>
<sequence length="748" mass="81540">MDHHVHNTPRKLTRYMMQMGIAEPLMGTKPELDVKFIMSQKVAERVLVRPISCTEYLHQAHLKGFWLTGPDSTQSSEANCKVDAMTSLNLLTKHAWGDGCKEEEDKVHLQKLKFASCVLQQESSAVKHQSSSKTVHKDGSIDAMAAAVKGEKLVSSQDPCANCADGPKVSGSTNFKQHGKGYTNEGKACRSASSTSPNDPDANFQSGITTEDQMEMEKVQESSALVTVTAAAELLTQLTNTSPDAAAGGHITAAVTEEANATEIQPACKEASDDQPFIRWGFRKKVTFESRARNLDCTSCGMGMMNSNNTLHSPKDKTPEIAHPTMEEPGSEHKAPDKYVPYNFSSQCSKSNWLTGAANPASPTELHSRRSSVGRANGMKRMLISHAANIAHTSVRVKQNRPPSHGTGTLKLPKDMQGRWSSERYKSAQLKLIGIMHARGTVPGKPILRPALREEARKHIGDTGLLDHLLKHMTDTVVSTGERFRRRHNAEGAMEYWLEDASLMELRKAAGVEDPSWLPPAGWKPGDTLPGRPWDFCWGMTACEAAEMKQLKQAVEKLKRYLGSMPVKHDMSLPKPTCKGLSSSTISSSNTSAPASVDDTNTARLQCLARVDSYCNPEVVSQPLQMLAASENTIKMDPVANMVSSSPAAPHFYTAATSQQNQCNPSEGRNTQCTSWRNRPTGFKVCRPPGSFIWPNMMSVSNSDMSSPVAQTSFPINHPTRVPAAPADTSVGTLEGASPLRSLPFLSM</sequence>
<feature type="region of interest" description="Disordered" evidence="1">
    <location>
        <begin position="165"/>
        <end position="206"/>
    </location>
</feature>
<feature type="compositionally biased region" description="Polar residues" evidence="1">
    <location>
        <begin position="191"/>
        <end position="206"/>
    </location>
</feature>
<dbReference type="InterPro" id="IPR059080">
    <property type="entry name" value="WHD_PTC1"/>
</dbReference>
<evidence type="ECO:0000256" key="1">
    <source>
        <dbReference type="SAM" id="MobiDB-lite"/>
    </source>
</evidence>
<protein>
    <recommendedName>
        <fullName evidence="2">PTC1-like winged helix-turn-helix domain-containing protein</fullName>
    </recommendedName>
</protein>
<feature type="region of interest" description="Disordered" evidence="1">
    <location>
        <begin position="396"/>
        <end position="418"/>
    </location>
</feature>
<reference evidence="3" key="1">
    <citation type="submission" date="2024-02" db="EMBL/GenBank/DDBJ databases">
        <authorList>
            <consortium name="ELIXIR-Norway"/>
            <consortium name="Elixir Norway"/>
        </authorList>
    </citation>
    <scope>NUCLEOTIDE SEQUENCE</scope>
</reference>
<feature type="region of interest" description="Disordered" evidence="1">
    <location>
        <begin position="573"/>
        <end position="597"/>
    </location>
</feature>